<dbReference type="SMART" id="SM01134">
    <property type="entry name" value="DeoRC"/>
    <property type="match status" value="1"/>
</dbReference>
<dbReference type="AlphaFoldDB" id="A0A5P2G5J2"/>
<evidence type="ECO:0000259" key="4">
    <source>
        <dbReference type="PROSITE" id="PS51000"/>
    </source>
</evidence>
<dbReference type="InterPro" id="IPR036390">
    <property type="entry name" value="WH_DNA-bd_sf"/>
</dbReference>
<dbReference type="Gene3D" id="1.10.10.10">
    <property type="entry name" value="Winged helix-like DNA-binding domain superfamily/Winged helix DNA-binding domain"/>
    <property type="match status" value="1"/>
</dbReference>
<organism evidence="5 6">
    <name type="scientific">Rhizosphaericola mali</name>
    <dbReference type="NCBI Taxonomy" id="2545455"/>
    <lineage>
        <taxon>Bacteria</taxon>
        <taxon>Pseudomonadati</taxon>
        <taxon>Bacteroidota</taxon>
        <taxon>Chitinophagia</taxon>
        <taxon>Chitinophagales</taxon>
        <taxon>Chitinophagaceae</taxon>
        <taxon>Rhizosphaericola</taxon>
    </lineage>
</organism>
<dbReference type="InterPro" id="IPR037171">
    <property type="entry name" value="NagB/RpiA_transferase-like"/>
</dbReference>
<reference evidence="5 6" key="1">
    <citation type="submission" date="2019-09" db="EMBL/GenBank/DDBJ databases">
        <title>Complete genome sequence of Arachidicoccus sp. B3-10 isolated from apple orchard soil.</title>
        <authorList>
            <person name="Kim H.S."/>
            <person name="Han K.-I."/>
            <person name="Suh M.K."/>
            <person name="Lee K.C."/>
            <person name="Eom M.K."/>
            <person name="Kim J.-S."/>
            <person name="Kang S.W."/>
            <person name="Sin Y."/>
            <person name="Lee J.-S."/>
        </authorList>
    </citation>
    <scope>NUCLEOTIDE SEQUENCE [LARGE SCALE GENOMIC DNA]</scope>
    <source>
        <strain evidence="5 6">B3-10</strain>
    </source>
</reference>
<dbReference type="InterPro" id="IPR001034">
    <property type="entry name" value="DeoR_HTH"/>
</dbReference>
<dbReference type="InterPro" id="IPR014036">
    <property type="entry name" value="DeoR-like_C"/>
</dbReference>
<dbReference type="SUPFAM" id="SSF100950">
    <property type="entry name" value="NagB/RpiA/CoA transferase-like"/>
    <property type="match status" value="1"/>
</dbReference>
<dbReference type="Gene3D" id="3.40.50.1360">
    <property type="match status" value="1"/>
</dbReference>
<dbReference type="PROSITE" id="PS51000">
    <property type="entry name" value="HTH_DEOR_2"/>
    <property type="match status" value="1"/>
</dbReference>
<keyword evidence="6" id="KW-1185">Reference proteome</keyword>
<dbReference type="Pfam" id="PF08220">
    <property type="entry name" value="HTH_DeoR"/>
    <property type="match status" value="1"/>
</dbReference>
<keyword evidence="2" id="KW-0238">DNA-binding</keyword>
<dbReference type="InterPro" id="IPR018356">
    <property type="entry name" value="Tscrpt_reg_HTH_DeoR_CS"/>
</dbReference>
<feature type="domain" description="HTH deoR-type" evidence="4">
    <location>
        <begin position="6"/>
        <end position="61"/>
    </location>
</feature>
<dbReference type="KEGG" id="arac:E0W69_018050"/>
<evidence type="ECO:0000313" key="6">
    <source>
        <dbReference type="Proteomes" id="UP000292424"/>
    </source>
</evidence>
<evidence type="ECO:0000313" key="5">
    <source>
        <dbReference type="EMBL" id="QES90477.1"/>
    </source>
</evidence>
<dbReference type="GO" id="GO:0003700">
    <property type="term" value="F:DNA-binding transcription factor activity"/>
    <property type="evidence" value="ECO:0007669"/>
    <property type="project" value="InterPro"/>
</dbReference>
<keyword evidence="1" id="KW-0805">Transcription regulation</keyword>
<gene>
    <name evidence="5" type="ORF">E0W69_018050</name>
</gene>
<dbReference type="RefSeq" id="WP_131331458.1">
    <property type="nucleotide sequence ID" value="NZ_CP044016.1"/>
</dbReference>
<dbReference type="OrthoDB" id="9797223at2"/>
<dbReference type="PANTHER" id="PTHR30363">
    <property type="entry name" value="HTH-TYPE TRANSCRIPTIONAL REGULATOR SRLR-RELATED"/>
    <property type="match status" value="1"/>
</dbReference>
<evidence type="ECO:0000256" key="3">
    <source>
        <dbReference type="ARBA" id="ARBA00023163"/>
    </source>
</evidence>
<protein>
    <submittedName>
        <fullName evidence="5">DeoR/GlpR transcriptional regulator</fullName>
    </submittedName>
</protein>
<dbReference type="PROSITE" id="PS00894">
    <property type="entry name" value="HTH_DEOR_1"/>
    <property type="match status" value="1"/>
</dbReference>
<dbReference type="SMART" id="SM00420">
    <property type="entry name" value="HTH_DEOR"/>
    <property type="match status" value="1"/>
</dbReference>
<evidence type="ECO:0000256" key="1">
    <source>
        <dbReference type="ARBA" id="ARBA00023015"/>
    </source>
</evidence>
<dbReference type="InterPro" id="IPR036388">
    <property type="entry name" value="WH-like_DNA-bd_sf"/>
</dbReference>
<sequence length="258" mass="28228">MEFESMAQRHAYILKLLKAEDSVKVADLEKLLKVSLVTIRKDLKILEQKNLLFRTHGYITKSAPYPTDINVNLKEDHNKEAKIRIGEAAAKLVDPKSAILIASGTTVLQMARAIQIPENQHLTVVTSAMNVAMALRDKLNIEIIQLGGIVRHSSTSVVGPFAEKMLQDLSFSTLFLGVDGLEAAYGLSTSNMLEAKLNAEMIKVAQKTVVLTDSSKFGKRGFGRICGLTDIDHIVTDSGISQQSIKRIEAAGVELTIV</sequence>
<dbReference type="InterPro" id="IPR050313">
    <property type="entry name" value="Carb_Metab_HTH_regulators"/>
</dbReference>
<dbReference type="GO" id="GO:0003677">
    <property type="term" value="F:DNA binding"/>
    <property type="evidence" value="ECO:0007669"/>
    <property type="project" value="UniProtKB-KW"/>
</dbReference>
<proteinExistence type="predicted"/>
<dbReference type="Proteomes" id="UP000292424">
    <property type="component" value="Chromosome"/>
</dbReference>
<keyword evidence="3" id="KW-0804">Transcription</keyword>
<accession>A0A5P2G5J2</accession>
<evidence type="ECO:0000256" key="2">
    <source>
        <dbReference type="ARBA" id="ARBA00023125"/>
    </source>
</evidence>
<name>A0A5P2G5J2_9BACT</name>
<dbReference type="PANTHER" id="PTHR30363:SF44">
    <property type="entry name" value="AGA OPERON TRANSCRIPTIONAL REPRESSOR-RELATED"/>
    <property type="match status" value="1"/>
</dbReference>
<dbReference type="EMBL" id="CP044016">
    <property type="protein sequence ID" value="QES90477.1"/>
    <property type="molecule type" value="Genomic_DNA"/>
</dbReference>
<dbReference type="Pfam" id="PF00455">
    <property type="entry name" value="DeoRC"/>
    <property type="match status" value="1"/>
</dbReference>
<dbReference type="SUPFAM" id="SSF46785">
    <property type="entry name" value="Winged helix' DNA-binding domain"/>
    <property type="match status" value="1"/>
</dbReference>